<dbReference type="AlphaFoldDB" id="A0A2V2BJH9"/>
<evidence type="ECO:0000259" key="7">
    <source>
        <dbReference type="Pfam" id="PF00345"/>
    </source>
</evidence>
<feature type="chain" id="PRO_5016064838" evidence="6">
    <location>
        <begin position="20"/>
        <end position="229"/>
    </location>
</feature>
<dbReference type="InterPro" id="IPR013783">
    <property type="entry name" value="Ig-like_fold"/>
</dbReference>
<sequence length="229" mass="25404">MFKSLVILFLALSAPLCQASVVLNGTRIIIDGAKNEKTIQFTNAGDQPALIQIQAINPDAASTLPFVALPQIFRIAPAAGQTVKVKVTENNLPQDRESLFYMDYTEIPSVKKGDEDKNKLYLIIKNRVKVIVRPRQLDFSVDNVRQALSYRIQGRDILFKNASPFYANIRSFSLIKGNKTIAWDDAVTLAPFSESKVTLHSSSSLVGYTLTALLINDFGADEKINLNEK</sequence>
<proteinExistence type="inferred from homology"/>
<dbReference type="SUPFAM" id="SSF49584">
    <property type="entry name" value="Periplasmic chaperone C-domain"/>
    <property type="match status" value="1"/>
</dbReference>
<dbReference type="InterPro" id="IPR001829">
    <property type="entry name" value="Pili_assmbl_chaperone_bac"/>
</dbReference>
<dbReference type="Pfam" id="PF00345">
    <property type="entry name" value="PapD_N"/>
    <property type="match status" value="1"/>
</dbReference>
<gene>
    <name evidence="9" type="ORF">C7431_102110</name>
</gene>
<accession>A0A2V2BJH9</accession>
<evidence type="ECO:0000256" key="5">
    <source>
        <dbReference type="ARBA" id="ARBA00023186"/>
    </source>
</evidence>
<protein>
    <submittedName>
        <fullName evidence="9">P pilus assembly chaperone PapD</fullName>
    </submittedName>
</protein>
<dbReference type="InterPro" id="IPR016148">
    <property type="entry name" value="Pili_assmbl_chaperone_C"/>
</dbReference>
<dbReference type="GO" id="GO:0030288">
    <property type="term" value="C:outer membrane-bounded periplasmic space"/>
    <property type="evidence" value="ECO:0007669"/>
    <property type="project" value="InterPro"/>
</dbReference>
<keyword evidence="4" id="KW-0574">Periplasm</keyword>
<evidence type="ECO:0000313" key="9">
    <source>
        <dbReference type="EMBL" id="PWK99312.1"/>
    </source>
</evidence>
<dbReference type="Proteomes" id="UP000245981">
    <property type="component" value="Unassembled WGS sequence"/>
</dbReference>
<reference evidence="9 10" key="1">
    <citation type="submission" date="2018-05" db="EMBL/GenBank/DDBJ databases">
        <title>Genomic Encyclopedia of Type Strains, Phase IV (KMG-V): Genome sequencing to study the core and pangenomes of soil and plant-associated prokaryotes.</title>
        <authorList>
            <person name="Whitman W."/>
        </authorList>
    </citation>
    <scope>NUCLEOTIDE SEQUENCE [LARGE SCALE GENOMIC DNA]</scope>
    <source>
        <strain evidence="9 10">PNA 200-10</strain>
    </source>
</reference>
<dbReference type="PANTHER" id="PTHR30251">
    <property type="entry name" value="PILUS ASSEMBLY CHAPERONE"/>
    <property type="match status" value="1"/>
</dbReference>
<dbReference type="InterPro" id="IPR008962">
    <property type="entry name" value="PapD-like_sf"/>
</dbReference>
<dbReference type="OrthoDB" id="9131059at2"/>
<dbReference type="GO" id="GO:0071555">
    <property type="term" value="P:cell wall organization"/>
    <property type="evidence" value="ECO:0007669"/>
    <property type="project" value="InterPro"/>
</dbReference>
<dbReference type="InterPro" id="IPR050643">
    <property type="entry name" value="Periplasmic_pilus_chap"/>
</dbReference>
<name>A0A2V2BJH9_9GAMM</name>
<keyword evidence="5" id="KW-0143">Chaperone</keyword>
<dbReference type="GeneID" id="99738372"/>
<dbReference type="PANTHER" id="PTHR30251:SF25">
    <property type="entry name" value="FIMBRIAE CHAPARONE"/>
    <property type="match status" value="1"/>
</dbReference>
<comment type="subcellular location">
    <subcellularLocation>
        <location evidence="1">Periplasm</location>
    </subcellularLocation>
</comment>
<evidence type="ECO:0000256" key="4">
    <source>
        <dbReference type="ARBA" id="ARBA00022764"/>
    </source>
</evidence>
<feature type="domain" description="Pili assembly chaperone N-terminal" evidence="7">
    <location>
        <begin position="20"/>
        <end position="137"/>
    </location>
</feature>
<dbReference type="InterPro" id="IPR036316">
    <property type="entry name" value="Pili_assmbl_chap_C_dom_sf"/>
</dbReference>
<feature type="domain" description="Pili assembly chaperone C-terminal" evidence="8">
    <location>
        <begin position="160"/>
        <end position="221"/>
    </location>
</feature>
<dbReference type="EMBL" id="QGHF01000002">
    <property type="protein sequence ID" value="PWK99312.1"/>
    <property type="molecule type" value="Genomic_DNA"/>
</dbReference>
<keyword evidence="3 6" id="KW-0732">Signal</keyword>
<comment type="caution">
    <text evidence="9">The sequence shown here is derived from an EMBL/GenBank/DDBJ whole genome shotgun (WGS) entry which is preliminary data.</text>
</comment>
<dbReference type="Gene3D" id="2.60.40.10">
    <property type="entry name" value="Immunoglobulins"/>
    <property type="match status" value="2"/>
</dbReference>
<evidence type="ECO:0000256" key="6">
    <source>
        <dbReference type="SAM" id="SignalP"/>
    </source>
</evidence>
<evidence type="ECO:0000259" key="8">
    <source>
        <dbReference type="Pfam" id="PF02753"/>
    </source>
</evidence>
<evidence type="ECO:0000256" key="1">
    <source>
        <dbReference type="ARBA" id="ARBA00004418"/>
    </source>
</evidence>
<organism evidence="9 10">
    <name type="scientific">Pantoea allii</name>
    <dbReference type="NCBI Taxonomy" id="574096"/>
    <lineage>
        <taxon>Bacteria</taxon>
        <taxon>Pseudomonadati</taxon>
        <taxon>Pseudomonadota</taxon>
        <taxon>Gammaproteobacteria</taxon>
        <taxon>Enterobacterales</taxon>
        <taxon>Erwiniaceae</taxon>
        <taxon>Pantoea</taxon>
    </lineage>
</organism>
<dbReference type="InterPro" id="IPR016147">
    <property type="entry name" value="Pili_assmbl_chaperone_N"/>
</dbReference>
<evidence type="ECO:0000256" key="2">
    <source>
        <dbReference type="ARBA" id="ARBA00007399"/>
    </source>
</evidence>
<evidence type="ECO:0000256" key="3">
    <source>
        <dbReference type="ARBA" id="ARBA00022729"/>
    </source>
</evidence>
<dbReference type="SUPFAM" id="SSF49354">
    <property type="entry name" value="PapD-like"/>
    <property type="match status" value="1"/>
</dbReference>
<dbReference type="PRINTS" id="PR00969">
    <property type="entry name" value="CHAPERONPILI"/>
</dbReference>
<evidence type="ECO:0000313" key="10">
    <source>
        <dbReference type="Proteomes" id="UP000245981"/>
    </source>
</evidence>
<dbReference type="RefSeq" id="WP_109716590.1">
    <property type="nucleotide sequence ID" value="NZ_CP125958.1"/>
</dbReference>
<dbReference type="STRING" id="574096.HA38_13135"/>
<feature type="signal peptide" evidence="6">
    <location>
        <begin position="1"/>
        <end position="19"/>
    </location>
</feature>
<comment type="similarity">
    <text evidence="2">Belongs to the periplasmic pilus chaperone family.</text>
</comment>
<dbReference type="Pfam" id="PF02753">
    <property type="entry name" value="PapD_C"/>
    <property type="match status" value="1"/>
</dbReference>